<accession>A0A2T3NWJ5</accession>
<dbReference type="RefSeq" id="WP_036820860.1">
    <property type="nucleotide sequence ID" value="NZ_JGVO01000300.1"/>
</dbReference>
<gene>
    <name evidence="4" type="ORF">C9I98_07050</name>
</gene>
<comment type="caution">
    <text evidence="4">The sequence shown here is derived from an EMBL/GenBank/DDBJ whole genome shotgun (WGS) entry which is preliminary data.</text>
</comment>
<organism evidence="4 5">
    <name type="scientific">Photobacterium sanctipauli</name>
    <dbReference type="NCBI Taxonomy" id="1342794"/>
    <lineage>
        <taxon>Bacteria</taxon>
        <taxon>Pseudomonadati</taxon>
        <taxon>Pseudomonadota</taxon>
        <taxon>Gammaproteobacteria</taxon>
        <taxon>Vibrionales</taxon>
        <taxon>Vibrionaceae</taxon>
        <taxon>Photobacterium</taxon>
    </lineage>
</organism>
<evidence type="ECO:0000256" key="3">
    <source>
        <dbReference type="SAM" id="MobiDB-lite"/>
    </source>
</evidence>
<evidence type="ECO:0000313" key="4">
    <source>
        <dbReference type="EMBL" id="PSW20602.1"/>
    </source>
</evidence>
<dbReference type="Proteomes" id="UP000241771">
    <property type="component" value="Unassembled WGS sequence"/>
</dbReference>
<dbReference type="Pfam" id="PF04219">
    <property type="entry name" value="DUF413"/>
    <property type="match status" value="1"/>
</dbReference>
<evidence type="ECO:0000256" key="2">
    <source>
        <dbReference type="ARBA" id="ARBA00093628"/>
    </source>
</evidence>
<keyword evidence="5" id="KW-1185">Reference proteome</keyword>
<feature type="compositionally biased region" description="Acidic residues" evidence="3">
    <location>
        <begin position="102"/>
        <end position="118"/>
    </location>
</feature>
<evidence type="ECO:0000313" key="5">
    <source>
        <dbReference type="Proteomes" id="UP000241771"/>
    </source>
</evidence>
<evidence type="ECO:0000256" key="1">
    <source>
        <dbReference type="ARBA" id="ARBA00093464"/>
    </source>
</evidence>
<proteinExistence type="inferred from homology"/>
<dbReference type="InterPro" id="IPR007335">
    <property type="entry name" value="DUF413"/>
</dbReference>
<dbReference type="EMBL" id="PYMA01000003">
    <property type="protein sequence ID" value="PSW20602.1"/>
    <property type="molecule type" value="Genomic_DNA"/>
</dbReference>
<dbReference type="AlphaFoldDB" id="A0A2T3NWJ5"/>
<reference evidence="4 5" key="1">
    <citation type="submission" date="2018-01" db="EMBL/GenBank/DDBJ databases">
        <title>Whole genome sequencing of Histamine producing bacteria.</title>
        <authorList>
            <person name="Butler K."/>
        </authorList>
    </citation>
    <scope>NUCLEOTIDE SEQUENCE [LARGE SCALE GENOMIC DNA]</scope>
    <source>
        <strain evidence="4 5">DSM 100436</strain>
    </source>
</reference>
<name>A0A2T3NWJ5_9GAMM</name>
<protein>
    <recommendedName>
        <fullName evidence="2">Macrodomain Ori protein</fullName>
    </recommendedName>
</protein>
<comment type="similarity">
    <text evidence="1">Belongs to the MaoP family.</text>
</comment>
<feature type="region of interest" description="Disordered" evidence="3">
    <location>
        <begin position="94"/>
        <end position="118"/>
    </location>
</feature>
<dbReference type="OrthoDB" id="6400110at2"/>
<sequence length="118" mass="13227">MRSVGKFYDDRNFPRGFNRSGVFTINESNLLETFGRTMHGLSDGSLLPSSEAEKLFVDEITGLLTVQSNYAKCWIKYVTRTSTKVRSYTLCVSQRSSNSSYGDDDLTIDTDGDSDLDI</sequence>